<keyword evidence="4" id="KW-0175">Coiled coil</keyword>
<proteinExistence type="predicted"/>
<keyword evidence="5" id="KW-0812">Transmembrane</keyword>
<dbReference type="Proteomes" id="UP001221217">
    <property type="component" value="Unassembled WGS sequence"/>
</dbReference>
<dbReference type="InterPro" id="IPR013105">
    <property type="entry name" value="TPR_2"/>
</dbReference>
<dbReference type="Gene3D" id="1.25.40.10">
    <property type="entry name" value="Tetratricopeptide repeat domain"/>
    <property type="match status" value="2"/>
</dbReference>
<keyword evidence="1" id="KW-0677">Repeat</keyword>
<dbReference type="InterPro" id="IPR044650">
    <property type="entry name" value="SRFR1-like"/>
</dbReference>
<feature type="transmembrane region" description="Helical" evidence="5">
    <location>
        <begin position="21"/>
        <end position="43"/>
    </location>
</feature>
<dbReference type="GO" id="GO:0045892">
    <property type="term" value="P:negative regulation of DNA-templated transcription"/>
    <property type="evidence" value="ECO:0007669"/>
    <property type="project" value="InterPro"/>
</dbReference>
<dbReference type="SUPFAM" id="SSF48452">
    <property type="entry name" value="TPR-like"/>
    <property type="match status" value="1"/>
</dbReference>
<evidence type="ECO:0000256" key="4">
    <source>
        <dbReference type="SAM" id="Coils"/>
    </source>
</evidence>
<comment type="caution">
    <text evidence="6">The sequence shown here is derived from an EMBL/GenBank/DDBJ whole genome shotgun (WGS) entry which is preliminary data.</text>
</comment>
<dbReference type="PANTHER" id="PTHR44749:SF1">
    <property type="entry name" value="TETRATRICOPEPTIDE-LIKE HELICAL DOMAIN-CONTAINING PROTEIN"/>
    <property type="match status" value="1"/>
</dbReference>
<dbReference type="PROSITE" id="PS50005">
    <property type="entry name" value="TPR"/>
    <property type="match status" value="3"/>
</dbReference>
<dbReference type="InterPro" id="IPR019734">
    <property type="entry name" value="TPR_rpt"/>
</dbReference>
<dbReference type="PANTHER" id="PTHR44749">
    <property type="entry name" value="SUPPRESSOR OF RPS4-RLD 1"/>
    <property type="match status" value="1"/>
</dbReference>
<feature type="repeat" description="TPR" evidence="3">
    <location>
        <begin position="240"/>
        <end position="273"/>
    </location>
</feature>
<feature type="coiled-coil region" evidence="4">
    <location>
        <begin position="249"/>
        <end position="276"/>
    </location>
</feature>
<gene>
    <name evidence="6" type="ORF">PQJ61_03750</name>
</gene>
<evidence type="ECO:0000313" key="7">
    <source>
        <dbReference type="Proteomes" id="UP001221217"/>
    </source>
</evidence>
<accession>A0AAJ1MLN1</accession>
<evidence type="ECO:0000256" key="3">
    <source>
        <dbReference type="PROSITE-ProRule" id="PRU00339"/>
    </source>
</evidence>
<dbReference type="Pfam" id="PF13181">
    <property type="entry name" value="TPR_8"/>
    <property type="match status" value="2"/>
</dbReference>
<feature type="repeat" description="TPR" evidence="3">
    <location>
        <begin position="170"/>
        <end position="203"/>
    </location>
</feature>
<protein>
    <submittedName>
        <fullName evidence="6">Tetratricopeptide repeat protein</fullName>
    </submittedName>
</protein>
<reference evidence="6 7" key="1">
    <citation type="submission" date="2022-12" db="EMBL/GenBank/DDBJ databases">
        <title>Metagenome assembled genome from gulf of manar.</title>
        <authorList>
            <person name="Kohli P."/>
            <person name="Pk S."/>
            <person name="Venkata Ramana C."/>
            <person name="Sasikala C."/>
        </authorList>
    </citation>
    <scope>NUCLEOTIDE SEQUENCE [LARGE SCALE GENOMIC DNA]</scope>
    <source>
        <strain evidence="6">JB008</strain>
    </source>
</reference>
<dbReference type="InterPro" id="IPR011990">
    <property type="entry name" value="TPR-like_helical_dom_sf"/>
</dbReference>
<keyword evidence="5" id="KW-0472">Membrane</keyword>
<dbReference type="Pfam" id="PF07719">
    <property type="entry name" value="TPR_2"/>
    <property type="match status" value="1"/>
</dbReference>
<keyword evidence="2 3" id="KW-0802">TPR repeat</keyword>
<evidence type="ECO:0000256" key="5">
    <source>
        <dbReference type="SAM" id="Phobius"/>
    </source>
</evidence>
<name>A0AAJ1MLN1_9SPIO</name>
<feature type="repeat" description="TPR" evidence="3">
    <location>
        <begin position="274"/>
        <end position="307"/>
    </location>
</feature>
<dbReference type="SMART" id="SM00028">
    <property type="entry name" value="TPR"/>
    <property type="match status" value="4"/>
</dbReference>
<evidence type="ECO:0000313" key="6">
    <source>
        <dbReference type="EMBL" id="MDC7225860.1"/>
    </source>
</evidence>
<dbReference type="AlphaFoldDB" id="A0AAJ1MLN1"/>
<evidence type="ECO:0000256" key="2">
    <source>
        <dbReference type="ARBA" id="ARBA00022803"/>
    </source>
</evidence>
<evidence type="ECO:0000256" key="1">
    <source>
        <dbReference type="ARBA" id="ARBA00022737"/>
    </source>
</evidence>
<keyword evidence="5" id="KW-1133">Transmembrane helix</keyword>
<sequence>MILPEDRYRFSGTRPKRRRPLVITLIIITVCAALAAVLFFVVIPGVENSSVQNREEVQSIETLWTNQHYEAINLRCEEILSEDPMNQKALIYNGFSYFYRGTSQYSLEEKIPLFDSSLINLRRALLVCNDDILGKVKYIIGKCYFQKGKFYSDLAVKYLEESISAGYTGEDTFEYLGLLNSRLGRYIESVNYYLKAVEINATDMLYLVLAQTYYQLEDRVKSEEYLNLTLNMTTDFSVEQKARYLLGNILIENEEYEKAENEYIKILEKNEKAADAHYYLGDIYDKMGDSVKARYQWRKCLEIDSYHYGAKLKLYG</sequence>
<dbReference type="EMBL" id="JAQQAL010000010">
    <property type="protein sequence ID" value="MDC7225860.1"/>
    <property type="molecule type" value="Genomic_DNA"/>
</dbReference>
<organism evidence="6 7">
    <name type="scientific">Candidatus Thalassospirochaeta sargassi</name>
    <dbReference type="NCBI Taxonomy" id="3119039"/>
    <lineage>
        <taxon>Bacteria</taxon>
        <taxon>Pseudomonadati</taxon>
        <taxon>Spirochaetota</taxon>
        <taxon>Spirochaetia</taxon>
        <taxon>Spirochaetales</taxon>
        <taxon>Spirochaetaceae</taxon>
        <taxon>Candidatus Thalassospirochaeta</taxon>
    </lineage>
</organism>